<organism evidence="4 5">
    <name type="scientific">Vibrio porteresiae DSM 19223</name>
    <dbReference type="NCBI Taxonomy" id="1123496"/>
    <lineage>
        <taxon>Bacteria</taxon>
        <taxon>Pseudomonadati</taxon>
        <taxon>Pseudomonadota</taxon>
        <taxon>Gammaproteobacteria</taxon>
        <taxon>Vibrionales</taxon>
        <taxon>Vibrionaceae</taxon>
        <taxon>Vibrio</taxon>
    </lineage>
</organism>
<feature type="domain" description="Phage capsid-like C-terminal" evidence="3">
    <location>
        <begin position="122"/>
        <end position="392"/>
    </location>
</feature>
<dbReference type="Gene3D" id="3.30.2400.10">
    <property type="entry name" value="Major capsid protein gp5"/>
    <property type="match status" value="1"/>
</dbReference>
<dbReference type="EMBL" id="CP138203">
    <property type="protein sequence ID" value="WPC72928.1"/>
    <property type="molecule type" value="Genomic_DNA"/>
</dbReference>
<feature type="coiled-coil region" evidence="2">
    <location>
        <begin position="49"/>
        <end position="76"/>
    </location>
</feature>
<reference evidence="4 5" key="1">
    <citation type="submission" date="2023-11" db="EMBL/GenBank/DDBJ databases">
        <title>Plant-associative lifestyle of Vibrio porteresiae and its evolutionary dynamics.</title>
        <authorList>
            <person name="Rameshkumar N."/>
            <person name="Kirti K."/>
        </authorList>
    </citation>
    <scope>NUCLEOTIDE SEQUENCE [LARGE SCALE GENOMIC DNA]</scope>
    <source>
        <strain evidence="4 5">MSSRF30</strain>
    </source>
</reference>
<sequence>MPTPNSEQQFVQLQASLSEINAAIKAQAEATEKEVKRVGEMHGETRAKVDELLSKQGELQARLQEAEQKLVNSGKEPEREEFQSAGKRVASLLEEKGWQSNARSSARIAMPRSAITSISDAGDNIVAPDWQRGIIEGPTRQLTIRDLLAPGNTNSNTVPFVRETGFTNNAATVSETVKKPYSDLKFEPDHATVQVIAHLMKTSKQILDDMPALASFIDARARYGLKLKEEIQFLYGTGTGNQIAGIIPQAQTYAKPSGAAVTGEQRLDRLRLALLQAALAEYPSDGIVIHETDWANIELIKDTQGRYIIGNPQGSVEPMLWRRPVVATQSINQNEFLCGSFRLGAQIFDRQDIEVVVSTENVDDFENNMVSIRCEERTALAVYRPEAFVHGELTEVAS</sequence>
<evidence type="ECO:0000256" key="1">
    <source>
        <dbReference type="ARBA" id="ARBA00004328"/>
    </source>
</evidence>
<dbReference type="Proteomes" id="UP001304071">
    <property type="component" value="Chromosome 1"/>
</dbReference>
<proteinExistence type="predicted"/>
<dbReference type="RefSeq" id="WP_261892738.1">
    <property type="nucleotide sequence ID" value="NZ_AP024895.1"/>
</dbReference>
<name>A0ABZ0Q905_9VIBR</name>
<dbReference type="InterPro" id="IPR024455">
    <property type="entry name" value="Phage_capsid"/>
</dbReference>
<evidence type="ECO:0000259" key="3">
    <source>
        <dbReference type="Pfam" id="PF05065"/>
    </source>
</evidence>
<evidence type="ECO:0000256" key="2">
    <source>
        <dbReference type="SAM" id="Coils"/>
    </source>
</evidence>
<dbReference type="SUPFAM" id="SSF56563">
    <property type="entry name" value="Major capsid protein gp5"/>
    <property type="match status" value="1"/>
</dbReference>
<accession>A0ABZ0Q905</accession>
<evidence type="ECO:0000313" key="4">
    <source>
        <dbReference type="EMBL" id="WPC72928.1"/>
    </source>
</evidence>
<dbReference type="Gene3D" id="3.30.2320.10">
    <property type="entry name" value="hypothetical protein PF0899 domain"/>
    <property type="match status" value="1"/>
</dbReference>
<dbReference type="InterPro" id="IPR054612">
    <property type="entry name" value="Phage_capsid-like_C"/>
</dbReference>
<evidence type="ECO:0000313" key="5">
    <source>
        <dbReference type="Proteomes" id="UP001304071"/>
    </source>
</evidence>
<gene>
    <name evidence="4" type="ORF">R8Z52_12415</name>
</gene>
<dbReference type="NCBIfam" id="TIGR01554">
    <property type="entry name" value="major_cap_HK97"/>
    <property type="match status" value="1"/>
</dbReference>
<protein>
    <submittedName>
        <fullName evidence="4">Phage major capsid protein</fullName>
    </submittedName>
</protein>
<keyword evidence="5" id="KW-1185">Reference proteome</keyword>
<dbReference type="Pfam" id="PF05065">
    <property type="entry name" value="Phage_capsid"/>
    <property type="match status" value="1"/>
</dbReference>
<comment type="subcellular location">
    <subcellularLocation>
        <location evidence="1">Virion</location>
    </subcellularLocation>
</comment>
<keyword evidence="2" id="KW-0175">Coiled coil</keyword>